<keyword evidence="1" id="KW-0812">Transmembrane</keyword>
<name>A0A4Q7VJQ6_9BACT</name>
<protein>
    <submittedName>
        <fullName evidence="3">KAP-like P-loop domain-containing protein</fullName>
    </submittedName>
</protein>
<organism evidence="3 4">
    <name type="scientific">Ancylomarina subtilis</name>
    <dbReference type="NCBI Taxonomy" id="1639035"/>
    <lineage>
        <taxon>Bacteria</taxon>
        <taxon>Pseudomonadati</taxon>
        <taxon>Bacteroidota</taxon>
        <taxon>Bacteroidia</taxon>
        <taxon>Marinilabiliales</taxon>
        <taxon>Marinifilaceae</taxon>
        <taxon>Ancylomarina</taxon>
    </lineage>
</organism>
<keyword evidence="4" id="KW-1185">Reference proteome</keyword>
<proteinExistence type="predicted"/>
<feature type="transmembrane region" description="Helical" evidence="1">
    <location>
        <begin position="177"/>
        <end position="199"/>
    </location>
</feature>
<evidence type="ECO:0000259" key="2">
    <source>
        <dbReference type="Pfam" id="PF07693"/>
    </source>
</evidence>
<evidence type="ECO:0000313" key="4">
    <source>
        <dbReference type="Proteomes" id="UP000293562"/>
    </source>
</evidence>
<dbReference type="RefSeq" id="WP_130306317.1">
    <property type="nucleotide sequence ID" value="NZ_SHKN01000001.1"/>
</dbReference>
<reference evidence="3 4" key="1">
    <citation type="submission" date="2019-02" db="EMBL/GenBank/DDBJ databases">
        <title>Genomic Encyclopedia of Type Strains, Phase IV (KMG-IV): sequencing the most valuable type-strain genomes for metagenomic binning, comparative biology and taxonomic classification.</title>
        <authorList>
            <person name="Goeker M."/>
        </authorList>
    </citation>
    <scope>NUCLEOTIDE SEQUENCE [LARGE SCALE GENOMIC DNA]</scope>
    <source>
        <strain evidence="3 4">DSM 28825</strain>
    </source>
</reference>
<feature type="domain" description="KAP NTPase" evidence="2">
    <location>
        <begin position="27"/>
        <end position="395"/>
    </location>
</feature>
<accession>A0A4Q7VJQ6</accession>
<dbReference type="AlphaFoldDB" id="A0A4Q7VJQ6"/>
<dbReference type="SUPFAM" id="SSF52540">
    <property type="entry name" value="P-loop containing nucleoside triphosphate hydrolases"/>
    <property type="match status" value="1"/>
</dbReference>
<dbReference type="Pfam" id="PF07693">
    <property type="entry name" value="KAP_NTPase"/>
    <property type="match status" value="1"/>
</dbReference>
<dbReference type="OrthoDB" id="88903at2"/>
<keyword evidence="1" id="KW-1133">Transmembrane helix</keyword>
<dbReference type="InterPro" id="IPR027417">
    <property type="entry name" value="P-loop_NTPase"/>
</dbReference>
<comment type="caution">
    <text evidence="3">The sequence shown here is derived from an EMBL/GenBank/DDBJ whole genome shotgun (WGS) entry which is preliminary data.</text>
</comment>
<dbReference type="InterPro" id="IPR011646">
    <property type="entry name" value="KAP_P-loop"/>
</dbReference>
<dbReference type="Proteomes" id="UP000293562">
    <property type="component" value="Unassembled WGS sequence"/>
</dbReference>
<evidence type="ECO:0000256" key="1">
    <source>
        <dbReference type="SAM" id="Phobius"/>
    </source>
</evidence>
<gene>
    <name evidence="3" type="ORF">EV201_1078</name>
</gene>
<dbReference type="EMBL" id="SHKN01000001">
    <property type="protein sequence ID" value="RZT96440.1"/>
    <property type="molecule type" value="Genomic_DNA"/>
</dbReference>
<feature type="transmembrane region" description="Helical" evidence="1">
    <location>
        <begin position="151"/>
        <end position="171"/>
    </location>
</feature>
<evidence type="ECO:0000313" key="3">
    <source>
        <dbReference type="EMBL" id="RZT96440.1"/>
    </source>
</evidence>
<sequence>MKNQENPSFIQNAPHGVDKYEGKSAERVADAIKSHIAEYNDKDNLAKIIGLDGEWGSGKSNIIRILTSKLGDNYYLFEYDAWGNQEDLQRRSFLEQLTKVLIDERILEGETTISKRDGGEETVSWKEKLKYLLAQKKETVSEKYPRISNGVAAAGAVAILTPIFVFIAYAFKPQQNQWWWTLISIFISMIPVLVSLVVWRIACKKDKRYNDLGYLLAIYNDKIENDVNYETISENEPSVTEFKSWMNDISNFIEAKKKNKLIVVFDNMDRLPADKVKELWSSIHTFFSEDGYKNIWVIIPFDKTHLANAFGEKPNGEQPELTCHFINKTFPVIYRVAPPIVTDWKKTFNEFFAEAFGESENEEKLTIQRIFGICKEHITPRAIIAFVNEIVSLKRTWLDEIPLLFISVFALKKDIILKAPVLNILSGSYLDKIERIVPNNEELQKYISALTFGINVKLAEQIPLKQYLQKTLKGEPNYDINKYTDNKHFVSILDDELKDIDPALTEKAILSLSKLEPEKKLKITPQWNELVKLQLKNEISSLIFSDSHKALLLNADNSYKIKFSKYLYNGYLKQKEFNGASFFSAMEAFENFTKTNNLKISFADFIVPKNVLPEIFIDYVNLSKSRFNDFKITCDNKNLNSYLIDLLEDGLPNMDFIGYLIKDETYNFTTLQEKIESMISGNKLTVANFPELIKTYKLISESKPLPTQLSTAQVQTLISSIKDDSQASYYDLVAMGLVNKQINTAYSEGLDEEVAKVIEHYMTYGKLLILAKDWGSDLLRKTVKAMTIKSFGKKMQILDVLPYFEEIKTAISITSESLLQELSLWEDSIPSITVDNIETQIPKFNYYNYSTETKNKLTEHINKIAIEKLKTIPENDLYAQRNTATYYWLNCAAILIENNIIKSLPENLTDFSKKVLVEIASGVQPIPTSNSILERIIKKASKSKLQPTIKIICDEFCNKTKIINPSLFVYFAENFDFINKMTSRSGDITRNILNDVFSNPTCSKLILDNSPGYINKINEAGDDAEDLKSKIYQMLQNNPTDELIHFASAIGVKIEQKIDS</sequence>
<keyword evidence="1" id="KW-0472">Membrane</keyword>